<protein>
    <submittedName>
        <fullName evidence="9">Slit homolog 1 protein</fullName>
    </submittedName>
</protein>
<sequence>MRSEKADKLLLFCIFCLLWSPTGASGCVELLSENSLALLCPAYRSSLPPPNAGSKKYTKLQVESATFPYGRSFLSRQNFTTLKSLTYLRIVSAGLDHINPDAFSDLRDLQHLDLSKNRLTYIEPGTFKGLKLTKLILSDNPGLQLPMGVFSGASIITFAARSCGLRSLAFKLFEKTNTKHINVANNQIQTLSSEFASIIQSQQDPTKEHDWGSIDLTNNSLVCDCNLLWLSQIMETQRRVFEDRVLYGDASVQYGSGPRSLRNTRTTPPVGDGFNIGNIEEKTKPMYQMNVTCHAPRWLVKRRFPLPSEFDCPAPRVVGIDIAMIGKALNIVQLTCHARGRPTPNVAWAFKQHNQEVHRIVSSPDRRQNPQSWSSAAPPSPDQFSREGTKSISIGLNVSLNEFRTRDFSCITWADLNMAPSHGTTGGLQDEASLQQDDFSGQLQALLNHPSASVPRVGSLSLDRSHHVFVRLQGLQEDHSLLKGLLTTPPGAPINGSLDESSGNQVATIAEDDQTELSPYQQLFVKRFTPLDLIGAVFGTCTATLALLCLITRFIPYCCLTKQNSKSQAKHYLLGQPTGTKDQMKVTSAKAIASTPNATAHFQKFGNDQQHQAGFLTSDETTNASMSLFEHTGPRGSESQLVQIANGTVAPNYFGSGATLTRYWPAQEYAYSPNTSHEYDVPGSVDPLAGAMPISIGPTSPLHSHTFGNNLSQQATVTLTRRNNQQHEGRPPSGLQMSATDTPNLPSHMAVSSAGFMLPPVAAVPPLMTPAVHHTAMLMGQSACSSPFIRYPQNQSRAQSQILGASPYLGMPGYPFTLRPVLQNGAVMMTPSLSHQLAAAIYSQNQPQGALYSQNGIVSQEVLQPLSAPASNPTTPQKRGSALQKEITSGNKTDEVSDQCDVLRSGRCRAGTEAETGGDSYEDGQPQAVGHFVGNRSKKTSENHQSNEDWRKDSTSKQTGGVPLASSEY</sequence>
<proteinExistence type="predicted"/>
<feature type="chain" id="PRO_5043141103" evidence="5">
    <location>
        <begin position="27"/>
        <end position="969"/>
    </location>
</feature>
<dbReference type="SMART" id="SM00082">
    <property type="entry name" value="LRRCT"/>
    <property type="match status" value="1"/>
</dbReference>
<accession>A0A183SD00</accession>
<dbReference type="InterPro" id="IPR001611">
    <property type="entry name" value="Leu-rich_rpt"/>
</dbReference>
<keyword evidence="1" id="KW-0433">Leucine-rich repeat</keyword>
<organism evidence="9">
    <name type="scientific">Schistocephalus solidus</name>
    <name type="common">Tapeworm</name>
    <dbReference type="NCBI Taxonomy" id="70667"/>
    <lineage>
        <taxon>Eukaryota</taxon>
        <taxon>Metazoa</taxon>
        <taxon>Spiralia</taxon>
        <taxon>Lophotrochozoa</taxon>
        <taxon>Platyhelminthes</taxon>
        <taxon>Cestoda</taxon>
        <taxon>Eucestoda</taxon>
        <taxon>Diphyllobothriidea</taxon>
        <taxon>Diphyllobothriidae</taxon>
        <taxon>Schistocephalus</taxon>
    </lineage>
</organism>
<dbReference type="PROSITE" id="PS51257">
    <property type="entry name" value="PROKAR_LIPOPROTEIN"/>
    <property type="match status" value="1"/>
</dbReference>
<feature type="compositionally biased region" description="Polar residues" evidence="4">
    <location>
        <begin position="869"/>
        <end position="878"/>
    </location>
</feature>
<dbReference type="PANTHER" id="PTHR24366:SF96">
    <property type="entry name" value="LEUCINE RICH REPEAT CONTAINING 53"/>
    <property type="match status" value="1"/>
</dbReference>
<dbReference type="SMART" id="SM00369">
    <property type="entry name" value="LRR_TYP"/>
    <property type="match status" value="2"/>
</dbReference>
<feature type="region of interest" description="Disordered" evidence="4">
    <location>
        <begin position="911"/>
        <end position="969"/>
    </location>
</feature>
<keyword evidence="8" id="KW-1185">Reference proteome</keyword>
<keyword evidence="2 5" id="KW-0732">Signal</keyword>
<dbReference type="Gene3D" id="3.80.10.10">
    <property type="entry name" value="Ribonuclease Inhibitor"/>
    <property type="match status" value="1"/>
</dbReference>
<evidence type="ECO:0000256" key="3">
    <source>
        <dbReference type="ARBA" id="ARBA00022737"/>
    </source>
</evidence>
<evidence type="ECO:0000313" key="7">
    <source>
        <dbReference type="EMBL" id="VDL88483.1"/>
    </source>
</evidence>
<keyword evidence="3" id="KW-0677">Repeat</keyword>
<dbReference type="InterPro" id="IPR003591">
    <property type="entry name" value="Leu-rich_rpt_typical-subtyp"/>
</dbReference>
<dbReference type="SUPFAM" id="SSF52058">
    <property type="entry name" value="L domain-like"/>
    <property type="match status" value="1"/>
</dbReference>
<evidence type="ECO:0000256" key="1">
    <source>
        <dbReference type="ARBA" id="ARBA00022614"/>
    </source>
</evidence>
<dbReference type="Proteomes" id="UP000275846">
    <property type="component" value="Unassembled WGS sequence"/>
</dbReference>
<name>A0A183SD00_SCHSO</name>
<feature type="signal peptide" evidence="5">
    <location>
        <begin position="1"/>
        <end position="26"/>
    </location>
</feature>
<evidence type="ECO:0000313" key="8">
    <source>
        <dbReference type="Proteomes" id="UP000275846"/>
    </source>
</evidence>
<evidence type="ECO:0000259" key="6">
    <source>
        <dbReference type="PROSITE" id="PS50835"/>
    </source>
</evidence>
<evidence type="ECO:0000313" key="9">
    <source>
        <dbReference type="WBParaSite" id="SSLN_0000216801-mRNA-1"/>
    </source>
</evidence>
<dbReference type="PROSITE" id="PS50835">
    <property type="entry name" value="IG_LIKE"/>
    <property type="match status" value="1"/>
</dbReference>
<dbReference type="AlphaFoldDB" id="A0A183SD00"/>
<dbReference type="Pfam" id="PF13855">
    <property type="entry name" value="LRR_8"/>
    <property type="match status" value="1"/>
</dbReference>
<gene>
    <name evidence="7" type="ORF">SSLN_LOCUS2098</name>
</gene>
<dbReference type="PANTHER" id="PTHR24366">
    <property type="entry name" value="IG(IMMUNOGLOBULIN) AND LRR(LEUCINE RICH REPEAT) DOMAINS"/>
    <property type="match status" value="1"/>
</dbReference>
<dbReference type="PROSITE" id="PS51450">
    <property type="entry name" value="LRR"/>
    <property type="match status" value="1"/>
</dbReference>
<feature type="region of interest" description="Disordered" evidence="4">
    <location>
        <begin position="361"/>
        <end position="388"/>
    </location>
</feature>
<reference evidence="7 8" key="2">
    <citation type="submission" date="2018-11" db="EMBL/GenBank/DDBJ databases">
        <authorList>
            <consortium name="Pathogen Informatics"/>
        </authorList>
    </citation>
    <scope>NUCLEOTIDE SEQUENCE [LARGE SCALE GENOMIC DNA]</scope>
    <source>
        <strain evidence="7 8">NST_G2</strain>
    </source>
</reference>
<feature type="region of interest" description="Disordered" evidence="4">
    <location>
        <begin position="721"/>
        <end position="743"/>
    </location>
</feature>
<dbReference type="InterPro" id="IPR007110">
    <property type="entry name" value="Ig-like_dom"/>
</dbReference>
<dbReference type="OrthoDB" id="8948968at2759"/>
<evidence type="ECO:0000256" key="4">
    <source>
        <dbReference type="SAM" id="MobiDB-lite"/>
    </source>
</evidence>
<dbReference type="InterPro" id="IPR000483">
    <property type="entry name" value="Cys-rich_flank_reg_C"/>
</dbReference>
<dbReference type="WBParaSite" id="SSLN_0000216801-mRNA-1">
    <property type="protein sequence ID" value="SSLN_0000216801-mRNA-1"/>
    <property type="gene ID" value="SSLN_0000216801"/>
</dbReference>
<reference evidence="9" key="1">
    <citation type="submission" date="2016-06" db="UniProtKB">
        <authorList>
            <consortium name="WormBaseParasite"/>
        </authorList>
    </citation>
    <scope>IDENTIFICATION</scope>
</reference>
<feature type="domain" description="Ig-like" evidence="6">
    <location>
        <begin position="315"/>
        <end position="410"/>
    </location>
</feature>
<dbReference type="InterPro" id="IPR032675">
    <property type="entry name" value="LRR_dom_sf"/>
</dbReference>
<evidence type="ECO:0000256" key="2">
    <source>
        <dbReference type="ARBA" id="ARBA00022729"/>
    </source>
</evidence>
<dbReference type="EMBL" id="UYSU01032169">
    <property type="protein sequence ID" value="VDL88483.1"/>
    <property type="molecule type" value="Genomic_DNA"/>
</dbReference>
<feature type="compositionally biased region" description="Basic and acidic residues" evidence="4">
    <location>
        <begin position="939"/>
        <end position="955"/>
    </location>
</feature>
<evidence type="ECO:0000256" key="5">
    <source>
        <dbReference type="SAM" id="SignalP"/>
    </source>
</evidence>
<dbReference type="STRING" id="70667.A0A183SD00"/>
<feature type="region of interest" description="Disordered" evidence="4">
    <location>
        <begin position="867"/>
        <end position="899"/>
    </location>
</feature>